<dbReference type="Proteomes" id="UP001205560">
    <property type="component" value="Unassembled WGS sequence"/>
</dbReference>
<protein>
    <submittedName>
        <fullName evidence="6">LysR substrate-binding domain-containing protein</fullName>
    </submittedName>
</protein>
<evidence type="ECO:0000256" key="2">
    <source>
        <dbReference type="ARBA" id="ARBA00023015"/>
    </source>
</evidence>
<dbReference type="PANTHER" id="PTHR30537">
    <property type="entry name" value="HTH-TYPE TRANSCRIPTIONAL REGULATOR"/>
    <property type="match status" value="1"/>
</dbReference>
<dbReference type="InterPro" id="IPR005119">
    <property type="entry name" value="LysR_subst-bd"/>
</dbReference>
<evidence type="ECO:0000256" key="1">
    <source>
        <dbReference type="ARBA" id="ARBA00009437"/>
    </source>
</evidence>
<evidence type="ECO:0000313" key="7">
    <source>
        <dbReference type="Proteomes" id="UP001205560"/>
    </source>
</evidence>
<sequence>MRRKIPSTLALSAFESAARHQSFTKAADELAVTQSAVCRQIGALEDFLGVKLFRRGRRGVSLTDAGLDYSRKVTARLDDVERDTLELMAEGGQGRTLELAVVPTFATKWLLPRLPRFVEQHRGITINLSVHTRPFLFDDTRFDAAIHAGQAVWPGTEGSLLVQENLIAVCSPALISPRTRLQQANDWRGHTLLQIGTRPYLWRDWFQSRGMEVAGDLTGPRFELFSMAAEAAVHGMGIALIPRLLIEDELERGVLMPVTEHGYRSGRSYYLIYPERKAEHTALSVFREWIESEALAYRQTMELG</sequence>
<dbReference type="SUPFAM" id="SSF53850">
    <property type="entry name" value="Periplasmic binding protein-like II"/>
    <property type="match status" value="1"/>
</dbReference>
<dbReference type="InterPro" id="IPR036390">
    <property type="entry name" value="WH_DNA-bd_sf"/>
</dbReference>
<keyword evidence="3" id="KW-0238">DNA-binding</keyword>
<dbReference type="PANTHER" id="PTHR30537:SF26">
    <property type="entry name" value="GLYCINE CLEAVAGE SYSTEM TRANSCRIPTIONAL ACTIVATOR"/>
    <property type="match status" value="1"/>
</dbReference>
<name>A0ABT2AES2_9BURK</name>
<accession>A0ABT2AES2</accession>
<evidence type="ECO:0000259" key="5">
    <source>
        <dbReference type="PROSITE" id="PS50931"/>
    </source>
</evidence>
<organism evidence="6 7">
    <name type="scientific">Massilia norwichensis</name>
    <dbReference type="NCBI Taxonomy" id="1442366"/>
    <lineage>
        <taxon>Bacteria</taxon>
        <taxon>Pseudomonadati</taxon>
        <taxon>Pseudomonadota</taxon>
        <taxon>Betaproteobacteria</taxon>
        <taxon>Burkholderiales</taxon>
        <taxon>Oxalobacteraceae</taxon>
        <taxon>Telluria group</taxon>
        <taxon>Massilia</taxon>
    </lineage>
</organism>
<dbReference type="InterPro" id="IPR036388">
    <property type="entry name" value="WH-like_DNA-bd_sf"/>
</dbReference>
<comment type="caution">
    <text evidence="6">The sequence shown here is derived from an EMBL/GenBank/DDBJ whole genome shotgun (WGS) entry which is preliminary data.</text>
</comment>
<dbReference type="InterPro" id="IPR000847">
    <property type="entry name" value="LysR_HTH_N"/>
</dbReference>
<keyword evidence="2" id="KW-0805">Transcription regulation</keyword>
<evidence type="ECO:0000256" key="4">
    <source>
        <dbReference type="ARBA" id="ARBA00023163"/>
    </source>
</evidence>
<dbReference type="SUPFAM" id="SSF46785">
    <property type="entry name" value="Winged helix' DNA-binding domain"/>
    <property type="match status" value="1"/>
</dbReference>
<evidence type="ECO:0000256" key="3">
    <source>
        <dbReference type="ARBA" id="ARBA00023125"/>
    </source>
</evidence>
<dbReference type="RefSeq" id="WP_258848443.1">
    <property type="nucleotide sequence ID" value="NZ_JANUGX010000084.1"/>
</dbReference>
<evidence type="ECO:0000313" key="6">
    <source>
        <dbReference type="EMBL" id="MCS0592679.1"/>
    </source>
</evidence>
<dbReference type="PRINTS" id="PR00039">
    <property type="entry name" value="HTHLYSR"/>
</dbReference>
<dbReference type="Gene3D" id="1.10.10.10">
    <property type="entry name" value="Winged helix-like DNA-binding domain superfamily/Winged helix DNA-binding domain"/>
    <property type="match status" value="1"/>
</dbReference>
<dbReference type="Pfam" id="PF00126">
    <property type="entry name" value="HTH_1"/>
    <property type="match status" value="1"/>
</dbReference>
<reference evidence="6 7" key="1">
    <citation type="submission" date="2022-08" db="EMBL/GenBank/DDBJ databases">
        <title>Reclassification of Massilia species as members of the genera Telluria, Duganella, Pseudoduganella, Mokoshia gen. nov. and Zemynaea gen. nov. using orthogonal and non-orthogonal genome-based approaches.</title>
        <authorList>
            <person name="Bowman J.P."/>
        </authorList>
    </citation>
    <scope>NUCLEOTIDE SEQUENCE [LARGE SCALE GENOMIC DNA]</scope>
    <source>
        <strain evidence="6 7">LMG 28164</strain>
    </source>
</reference>
<dbReference type="Gene3D" id="3.40.190.10">
    <property type="entry name" value="Periplasmic binding protein-like II"/>
    <property type="match status" value="2"/>
</dbReference>
<keyword evidence="4" id="KW-0804">Transcription</keyword>
<dbReference type="EMBL" id="JANUGX010000084">
    <property type="protein sequence ID" value="MCS0592679.1"/>
    <property type="molecule type" value="Genomic_DNA"/>
</dbReference>
<dbReference type="PROSITE" id="PS50931">
    <property type="entry name" value="HTH_LYSR"/>
    <property type="match status" value="1"/>
</dbReference>
<dbReference type="Pfam" id="PF03466">
    <property type="entry name" value="LysR_substrate"/>
    <property type="match status" value="1"/>
</dbReference>
<dbReference type="InterPro" id="IPR058163">
    <property type="entry name" value="LysR-type_TF_proteobact-type"/>
</dbReference>
<gene>
    <name evidence="6" type="ORF">NX782_26230</name>
</gene>
<keyword evidence="7" id="KW-1185">Reference proteome</keyword>
<proteinExistence type="inferred from homology"/>
<comment type="similarity">
    <text evidence="1">Belongs to the LysR transcriptional regulatory family.</text>
</comment>
<feature type="domain" description="HTH lysR-type" evidence="5">
    <location>
        <begin position="11"/>
        <end position="63"/>
    </location>
</feature>